<reference evidence="1 2" key="1">
    <citation type="submission" date="2024-09" db="EMBL/GenBank/DDBJ databases">
        <title>Draft genome sequences of 6 high pH adapted Marinobacter shengliensis sp. isolated from Mariana forearc serpentinite mud volcanoes.</title>
        <authorList>
            <person name="Elkassas S."/>
            <person name="Serres M."/>
            <person name="Michael N."/>
            <person name="Amina P."/>
            <person name="Teodora Z."/>
            <person name="Julie H."/>
        </authorList>
    </citation>
    <scope>NUCLEOTIDE SEQUENCE [LARGE SCALE GENOMIC DNA]</scope>
    <source>
        <strain evidence="1 2">EB4</strain>
    </source>
</reference>
<protein>
    <recommendedName>
        <fullName evidence="3">Phage tail protein</fullName>
    </recommendedName>
</protein>
<proteinExistence type="predicted"/>
<evidence type="ECO:0008006" key="3">
    <source>
        <dbReference type="Google" id="ProtNLM"/>
    </source>
</evidence>
<dbReference type="RefSeq" id="WP_374815709.1">
    <property type="nucleotide sequence ID" value="NZ_JBHFLD010000033.1"/>
</dbReference>
<accession>A0ABV4WB40</accession>
<sequence>MSYKDTGLIFAGNIYMAAIVDGVAKDFAGPINVTQLELTPPAPETIDRVSYQRDTYGQVLDSVNLPGEAPSMVMAFDSLPAGLLADALAGTSEDFNATLQTVTAEPVTLAQGVWQKLPYPNVDVSTIEVTLESDGTTVLTRGTDYDVEAGSGLIRALSEAGAAAVTIDYDTEASTGQRILGATEITKRRQIIMDGQNLVTGKPAYVTIFSASFSASQAVDLMAREFITGTLEGTMTTPEGKNSPYEIVMKD</sequence>
<dbReference type="Proteomes" id="UP001576762">
    <property type="component" value="Unassembled WGS sequence"/>
</dbReference>
<organism evidence="1 2">
    <name type="scientific">Marinobacter shengliensis</name>
    <dbReference type="NCBI Taxonomy" id="1389223"/>
    <lineage>
        <taxon>Bacteria</taxon>
        <taxon>Pseudomonadati</taxon>
        <taxon>Pseudomonadota</taxon>
        <taxon>Gammaproteobacteria</taxon>
        <taxon>Pseudomonadales</taxon>
        <taxon>Marinobacteraceae</taxon>
        <taxon>Marinobacter</taxon>
    </lineage>
</organism>
<comment type="caution">
    <text evidence="1">The sequence shown here is derived from an EMBL/GenBank/DDBJ whole genome shotgun (WGS) entry which is preliminary data.</text>
</comment>
<name>A0ABV4WB40_9GAMM</name>
<evidence type="ECO:0000313" key="1">
    <source>
        <dbReference type="EMBL" id="MFB2717416.1"/>
    </source>
</evidence>
<evidence type="ECO:0000313" key="2">
    <source>
        <dbReference type="Proteomes" id="UP001576762"/>
    </source>
</evidence>
<dbReference type="EMBL" id="JBHFLD010000033">
    <property type="protein sequence ID" value="MFB2717416.1"/>
    <property type="molecule type" value="Genomic_DNA"/>
</dbReference>
<keyword evidence="2" id="KW-1185">Reference proteome</keyword>
<gene>
    <name evidence="1" type="ORF">ACE05E_18210</name>
</gene>